<keyword evidence="4" id="KW-0227">DNA damage</keyword>
<dbReference type="Pfam" id="PF02902">
    <property type="entry name" value="Peptidase_C48"/>
    <property type="match status" value="1"/>
</dbReference>
<dbReference type="EC" id="5.6.2.3" evidence="4"/>
<reference evidence="8" key="1">
    <citation type="submission" date="2022-11" db="UniProtKB">
        <authorList>
            <consortium name="WormBaseParasite"/>
        </authorList>
    </citation>
    <scope>IDENTIFICATION</scope>
</reference>
<feature type="compositionally biased region" description="Polar residues" evidence="5">
    <location>
        <begin position="16"/>
        <end position="26"/>
    </location>
</feature>
<comment type="similarity">
    <text evidence="1">Belongs to the peptidase C48 family.</text>
</comment>
<dbReference type="InterPro" id="IPR025476">
    <property type="entry name" value="Helitron_helicase-like"/>
</dbReference>
<dbReference type="GO" id="GO:0006508">
    <property type="term" value="P:proteolysis"/>
    <property type="evidence" value="ECO:0007669"/>
    <property type="project" value="UniProtKB-KW"/>
</dbReference>
<evidence type="ECO:0000256" key="5">
    <source>
        <dbReference type="SAM" id="MobiDB-lite"/>
    </source>
</evidence>
<feature type="region of interest" description="Disordered" evidence="5">
    <location>
        <begin position="1"/>
        <end position="26"/>
    </location>
</feature>
<comment type="similarity">
    <text evidence="4">Belongs to the helicase family.</text>
</comment>
<keyword evidence="4" id="KW-0234">DNA repair</keyword>
<dbReference type="OMA" id="CCENSLA"/>
<dbReference type="Pfam" id="PF14214">
    <property type="entry name" value="Helitron_like_N"/>
    <property type="match status" value="1"/>
</dbReference>
<dbReference type="Proteomes" id="UP000887565">
    <property type="component" value="Unplaced"/>
</dbReference>
<dbReference type="GO" id="GO:0008234">
    <property type="term" value="F:cysteine-type peptidase activity"/>
    <property type="evidence" value="ECO:0007669"/>
    <property type="project" value="InterPro"/>
</dbReference>
<keyword evidence="3 4" id="KW-0378">Hydrolase</keyword>
<dbReference type="GO" id="GO:0006310">
    <property type="term" value="P:DNA recombination"/>
    <property type="evidence" value="ECO:0007669"/>
    <property type="project" value="UniProtKB-KW"/>
</dbReference>
<keyword evidence="4" id="KW-0067">ATP-binding</keyword>
<comment type="cofactor">
    <cofactor evidence="4">
        <name>Mg(2+)</name>
        <dbReference type="ChEBI" id="CHEBI:18420"/>
    </cofactor>
</comment>
<dbReference type="PROSITE" id="PS50600">
    <property type="entry name" value="ULP_PROTEASE"/>
    <property type="match status" value="1"/>
</dbReference>
<dbReference type="GO" id="GO:0000723">
    <property type="term" value="P:telomere maintenance"/>
    <property type="evidence" value="ECO:0007669"/>
    <property type="project" value="InterPro"/>
</dbReference>
<keyword evidence="4" id="KW-0347">Helicase</keyword>
<evidence type="ECO:0000313" key="7">
    <source>
        <dbReference type="Proteomes" id="UP000887565"/>
    </source>
</evidence>
<dbReference type="GO" id="GO:0043139">
    <property type="term" value="F:5'-3' DNA helicase activity"/>
    <property type="evidence" value="ECO:0007669"/>
    <property type="project" value="UniProtKB-EC"/>
</dbReference>
<feature type="compositionally biased region" description="Basic residues" evidence="5">
    <location>
        <begin position="1"/>
        <end position="14"/>
    </location>
</feature>
<evidence type="ECO:0000256" key="3">
    <source>
        <dbReference type="ARBA" id="ARBA00022801"/>
    </source>
</evidence>
<organism evidence="7 8">
    <name type="scientific">Romanomermis culicivorax</name>
    <name type="common">Nematode worm</name>
    <dbReference type="NCBI Taxonomy" id="13658"/>
    <lineage>
        <taxon>Eukaryota</taxon>
        <taxon>Metazoa</taxon>
        <taxon>Ecdysozoa</taxon>
        <taxon>Nematoda</taxon>
        <taxon>Enoplea</taxon>
        <taxon>Dorylaimia</taxon>
        <taxon>Mermithida</taxon>
        <taxon>Mermithoidea</taxon>
        <taxon>Mermithidae</taxon>
        <taxon>Romanomermis</taxon>
    </lineage>
</organism>
<dbReference type="InterPro" id="IPR010285">
    <property type="entry name" value="DNA_helicase_pif1-like_DEAD"/>
</dbReference>
<evidence type="ECO:0000256" key="2">
    <source>
        <dbReference type="ARBA" id="ARBA00022670"/>
    </source>
</evidence>
<comment type="catalytic activity">
    <reaction evidence="4">
        <text>ATP + H2O = ADP + phosphate + H(+)</text>
        <dbReference type="Rhea" id="RHEA:13065"/>
        <dbReference type="ChEBI" id="CHEBI:15377"/>
        <dbReference type="ChEBI" id="CHEBI:15378"/>
        <dbReference type="ChEBI" id="CHEBI:30616"/>
        <dbReference type="ChEBI" id="CHEBI:43474"/>
        <dbReference type="ChEBI" id="CHEBI:456216"/>
        <dbReference type="EC" id="5.6.2.3"/>
    </reaction>
</comment>
<dbReference type="GO" id="GO:0005524">
    <property type="term" value="F:ATP binding"/>
    <property type="evidence" value="ECO:0007669"/>
    <property type="project" value="UniProtKB-KW"/>
</dbReference>
<proteinExistence type="inferred from homology"/>
<dbReference type="PANTHER" id="PTHR45786">
    <property type="entry name" value="DNA BINDING PROTEIN-LIKE"/>
    <property type="match status" value="1"/>
</dbReference>
<evidence type="ECO:0000256" key="4">
    <source>
        <dbReference type="RuleBase" id="RU363044"/>
    </source>
</evidence>
<dbReference type="InterPro" id="IPR038765">
    <property type="entry name" value="Papain-like_cys_pep_sf"/>
</dbReference>
<accession>A0A915HQ12</accession>
<keyword evidence="4" id="KW-0233">DNA recombination</keyword>
<keyword evidence="2" id="KW-0645">Protease</keyword>
<dbReference type="Pfam" id="PF05970">
    <property type="entry name" value="PIF1"/>
    <property type="match status" value="1"/>
</dbReference>
<evidence type="ECO:0000313" key="8">
    <source>
        <dbReference type="WBParaSite" id="nRc.2.0.1.t03560-RA"/>
    </source>
</evidence>
<dbReference type="AlphaFoldDB" id="A0A915HQ12"/>
<dbReference type="InterPro" id="IPR003653">
    <property type="entry name" value="Peptidase_C48_C"/>
</dbReference>
<evidence type="ECO:0000256" key="1">
    <source>
        <dbReference type="ARBA" id="ARBA00005234"/>
    </source>
</evidence>
<name>A0A915HQ12_ROMCU</name>
<dbReference type="PANTHER" id="PTHR45786:SF74">
    <property type="entry name" value="ATP-DEPENDENT DNA HELICASE"/>
    <property type="match status" value="1"/>
</dbReference>
<dbReference type="Gene3D" id="3.40.395.10">
    <property type="entry name" value="Adenoviral Proteinase, Chain A"/>
    <property type="match status" value="1"/>
</dbReference>
<sequence>MVSKRGRSKKRAFNPRRQNFNGNTESGLGDLQASNFILNPRGHPLQSIQVVFIPILLHYGEKLSIEQLEQSSGHWVLALYRVKENKVLYFDPYGHPIGDLGKLKVESAISTLPTAISKPNYSISNRNRLHFNIQSSTDSTNCGYYVCLFTEMNVSKKLATNIKVPNFNILIYRQKVLNVLHQVLIRLYPIYEPVENLFLGVVEEPKAEPIVVDMTAKQDPIITEPIDKSKISSTNADEPKITTGSKVAKSFQTCQKKHPGKFCGSRQVGHTVEYFDSGEFKHKCMHCQARMLRSEFFGRASRCCHKGQVNLTELYNILQHPPQEMLDMCDSDNSLAKSFMNNARKYNSELAFGSIHTTEEKAPTERGQHICKINGETTYSLSDLYAKNGKRPVFGQYYSLEPKIGGAHRTMSAEEKKLNLKIVELFENMLRKHNVLAKAYFFASEIHREKEQQCIANNEPFPKFVMTLLTNREAKQLHADNGEIHTHRTDLPTVEQVAVVWLSKDGEPPQFKGVRLYGRQGDYYEMLYFEPNVDPACYPLLFPYGTQGYRYGIEKFNPKDPKFQNELMKKITAGKGGSTLYTDEDEDFVDDFENAEDNGMDDVIKSTSKRPFISAREFYRYIFQFREDDPKSYHWLWAKRTLAELFVITTCNKIERHEMDWVRSVQDRSNLRACLPEEFVKGLQKGLKQGETLGKIHLAPPVWTGSRAYMQQQYADAKAMARELVPYNAFLLLKYRTHLNLEHVAAQESMEYTFKYIMKGHDMAYVRVQNDPVVNYDEMDNIMQCRYMAGIEGYWNISGFPIVHRSHPVIRQWIKGPKGQPVIFHEGYEREGLGQIESGGKKTMVQAFFDLCCENSLAKTLTYDKVGKHFKFNDQEGKWYPRKKRDPSDFKQLLPVVKSGTHVDQIQASVMSSNLASLFKRFNLVRNMRVNPNEADFAKFLEQVGNGKNFERNTNLMIVPDEMRVFTREELIEFCFPRLNLEHAVEDIDSLSNSAILSPTNLSVEVLNLEILTRIPGEERIFPSTDSLYIAGDNDSVMQHNVNGLQLNVGDNVLENIHLRMPSGFPPHLLHLKVGAI</sequence>
<keyword evidence="7" id="KW-1185">Reference proteome</keyword>
<dbReference type="SUPFAM" id="SSF54001">
    <property type="entry name" value="Cysteine proteinases"/>
    <property type="match status" value="1"/>
</dbReference>
<dbReference type="GO" id="GO:0006281">
    <property type="term" value="P:DNA repair"/>
    <property type="evidence" value="ECO:0007669"/>
    <property type="project" value="UniProtKB-KW"/>
</dbReference>
<dbReference type="WBParaSite" id="nRc.2.0.1.t03560-RA">
    <property type="protein sequence ID" value="nRc.2.0.1.t03560-RA"/>
    <property type="gene ID" value="nRc.2.0.1.g03560"/>
</dbReference>
<evidence type="ECO:0000259" key="6">
    <source>
        <dbReference type="PROSITE" id="PS50600"/>
    </source>
</evidence>
<feature type="domain" description="Ubiquitin-like protease family profile" evidence="6">
    <location>
        <begin position="1"/>
        <end position="153"/>
    </location>
</feature>
<protein>
    <recommendedName>
        <fullName evidence="4">ATP-dependent DNA helicase</fullName>
        <ecNumber evidence="4">5.6.2.3</ecNumber>
    </recommendedName>
</protein>
<keyword evidence="4" id="KW-0547">Nucleotide-binding</keyword>